<keyword evidence="2" id="KW-1185">Reference proteome</keyword>
<proteinExistence type="predicted"/>
<dbReference type="Proteomes" id="UP000054495">
    <property type="component" value="Unassembled WGS sequence"/>
</dbReference>
<organism evidence="1 2">
    <name type="scientific">Ancylostoma ceylanicum</name>
    <dbReference type="NCBI Taxonomy" id="53326"/>
    <lineage>
        <taxon>Eukaryota</taxon>
        <taxon>Metazoa</taxon>
        <taxon>Ecdysozoa</taxon>
        <taxon>Nematoda</taxon>
        <taxon>Chromadorea</taxon>
        <taxon>Rhabditida</taxon>
        <taxon>Rhabditina</taxon>
        <taxon>Rhabditomorpha</taxon>
        <taxon>Strongyloidea</taxon>
        <taxon>Ancylostomatidae</taxon>
        <taxon>Ancylostomatinae</taxon>
        <taxon>Ancylostoma</taxon>
    </lineage>
</organism>
<name>A0A0D6L9M4_9BILA</name>
<evidence type="ECO:0000313" key="1">
    <source>
        <dbReference type="EMBL" id="EPB66386.1"/>
    </source>
</evidence>
<dbReference type="EMBL" id="KE126182">
    <property type="protein sequence ID" value="EPB66386.1"/>
    <property type="molecule type" value="Genomic_DNA"/>
</dbReference>
<evidence type="ECO:0000313" key="2">
    <source>
        <dbReference type="Proteomes" id="UP000054495"/>
    </source>
</evidence>
<dbReference type="AlphaFoldDB" id="A0A0D6L9M4"/>
<feature type="non-terminal residue" evidence="1">
    <location>
        <position position="1"/>
    </location>
</feature>
<accession>A0A0D6L9M4</accession>
<protein>
    <submittedName>
        <fullName evidence="1">Uncharacterized protein</fullName>
    </submittedName>
</protein>
<reference evidence="1 2" key="1">
    <citation type="submission" date="2013-05" db="EMBL/GenBank/DDBJ databases">
        <title>Draft genome of the parasitic nematode Anyclostoma ceylanicum.</title>
        <authorList>
            <person name="Mitreva M."/>
        </authorList>
    </citation>
    <scope>NUCLEOTIDE SEQUENCE [LARGE SCALE GENOMIC DNA]</scope>
</reference>
<gene>
    <name evidence="1" type="ORF">ANCCEY_14525</name>
</gene>
<sequence>LPKAKDLEQYLKGAVTTCKAFIAVLIILGQLEQSNSRERHGFCRRQKPELRELTQVNCGFRLRQSSVFPICNVEEHKCLDTTLLMSANSTGIPDHGQSAGSMALGYAALLISCTSFGTMFTPLKRRDTKDGDKREAFAPLYGLSREIEQ</sequence>